<evidence type="ECO:0000259" key="6">
    <source>
        <dbReference type="Pfam" id="PF25944"/>
    </source>
</evidence>
<dbReference type="EMBL" id="BMZB01000001">
    <property type="protein sequence ID" value="GGZ24877.1"/>
    <property type="molecule type" value="Genomic_DNA"/>
</dbReference>
<dbReference type="GO" id="GO:0022857">
    <property type="term" value="F:transmembrane transporter activity"/>
    <property type="evidence" value="ECO:0007669"/>
    <property type="project" value="InterPro"/>
</dbReference>
<feature type="domain" description="Multidrug resistance protein MdtA-like beta-barrel" evidence="6">
    <location>
        <begin position="229"/>
        <end position="315"/>
    </location>
</feature>
<dbReference type="InterPro" id="IPR058626">
    <property type="entry name" value="MdtA-like_b-barrel"/>
</dbReference>
<organism evidence="8 9">
    <name type="scientific">Asticcacaulis endophyticus</name>
    <dbReference type="NCBI Taxonomy" id="1395890"/>
    <lineage>
        <taxon>Bacteria</taxon>
        <taxon>Pseudomonadati</taxon>
        <taxon>Pseudomonadota</taxon>
        <taxon>Alphaproteobacteria</taxon>
        <taxon>Caulobacterales</taxon>
        <taxon>Caulobacteraceae</taxon>
        <taxon>Asticcacaulis</taxon>
    </lineage>
</organism>
<keyword evidence="9" id="KW-1185">Reference proteome</keyword>
<evidence type="ECO:0000259" key="4">
    <source>
        <dbReference type="Pfam" id="PF25876"/>
    </source>
</evidence>
<reference evidence="8" key="1">
    <citation type="journal article" date="2014" name="Int. J. Syst. Evol. Microbiol.">
        <title>Complete genome sequence of Corynebacterium casei LMG S-19264T (=DSM 44701T), isolated from a smear-ripened cheese.</title>
        <authorList>
            <consortium name="US DOE Joint Genome Institute (JGI-PGF)"/>
            <person name="Walter F."/>
            <person name="Albersmeier A."/>
            <person name="Kalinowski J."/>
            <person name="Ruckert C."/>
        </authorList>
    </citation>
    <scope>NUCLEOTIDE SEQUENCE</scope>
    <source>
        <strain evidence="8">KCTC 32296</strain>
    </source>
</reference>
<evidence type="ECO:0000256" key="1">
    <source>
        <dbReference type="ARBA" id="ARBA00004196"/>
    </source>
</evidence>
<evidence type="ECO:0000313" key="9">
    <source>
        <dbReference type="Proteomes" id="UP000662572"/>
    </source>
</evidence>
<reference evidence="8" key="2">
    <citation type="submission" date="2020-09" db="EMBL/GenBank/DDBJ databases">
        <authorList>
            <person name="Sun Q."/>
            <person name="Kim S."/>
        </authorList>
    </citation>
    <scope>NUCLEOTIDE SEQUENCE</scope>
    <source>
        <strain evidence="8">KCTC 32296</strain>
    </source>
</reference>
<comment type="subcellular location">
    <subcellularLocation>
        <location evidence="1">Cell envelope</location>
    </subcellularLocation>
</comment>
<dbReference type="Gene3D" id="2.40.30.170">
    <property type="match status" value="1"/>
</dbReference>
<dbReference type="InterPro" id="IPR006143">
    <property type="entry name" value="RND_pump_MFP"/>
</dbReference>
<evidence type="ECO:0000259" key="5">
    <source>
        <dbReference type="Pfam" id="PF25917"/>
    </source>
</evidence>
<dbReference type="SUPFAM" id="SSF111369">
    <property type="entry name" value="HlyD-like secretion proteins"/>
    <property type="match status" value="1"/>
</dbReference>
<dbReference type="PANTHER" id="PTHR30158:SF10">
    <property type="entry name" value="CATION EFFLUX PUMP"/>
    <property type="match status" value="1"/>
</dbReference>
<dbReference type="Pfam" id="PF25944">
    <property type="entry name" value="Beta-barrel_RND"/>
    <property type="match status" value="1"/>
</dbReference>
<dbReference type="FunFam" id="2.40.420.20:FF:000001">
    <property type="entry name" value="Efflux RND transporter periplasmic adaptor subunit"/>
    <property type="match status" value="1"/>
</dbReference>
<dbReference type="Gene3D" id="2.40.50.100">
    <property type="match status" value="1"/>
</dbReference>
<dbReference type="PANTHER" id="PTHR30158">
    <property type="entry name" value="ACRA/E-RELATED COMPONENT OF DRUG EFFLUX TRANSPORTER"/>
    <property type="match status" value="1"/>
</dbReference>
<dbReference type="Pfam" id="PF25967">
    <property type="entry name" value="RND-MFP_C"/>
    <property type="match status" value="1"/>
</dbReference>
<evidence type="ECO:0000259" key="7">
    <source>
        <dbReference type="Pfam" id="PF25967"/>
    </source>
</evidence>
<feature type="coiled-coil region" evidence="3">
    <location>
        <begin position="160"/>
        <end position="187"/>
    </location>
</feature>
<feature type="domain" description="Multidrug resistance protein MdtA-like alpha-helical hairpin" evidence="4">
    <location>
        <begin position="122"/>
        <end position="191"/>
    </location>
</feature>
<feature type="domain" description="Multidrug resistance protein MdtA-like C-terminal permuted SH3" evidence="7">
    <location>
        <begin position="331"/>
        <end position="380"/>
    </location>
</feature>
<dbReference type="InterPro" id="IPR058625">
    <property type="entry name" value="MdtA-like_BSH"/>
</dbReference>
<comment type="caution">
    <text evidence="8">The sequence shown here is derived from an EMBL/GenBank/DDBJ whole genome shotgun (WGS) entry which is preliminary data.</text>
</comment>
<dbReference type="Pfam" id="PF25917">
    <property type="entry name" value="BSH_RND"/>
    <property type="match status" value="1"/>
</dbReference>
<dbReference type="AlphaFoldDB" id="A0A918PY71"/>
<evidence type="ECO:0000256" key="3">
    <source>
        <dbReference type="SAM" id="Coils"/>
    </source>
</evidence>
<dbReference type="Gene3D" id="1.10.287.470">
    <property type="entry name" value="Helix hairpin bin"/>
    <property type="match status" value="1"/>
</dbReference>
<dbReference type="InterPro" id="IPR058627">
    <property type="entry name" value="MdtA-like_C"/>
</dbReference>
<accession>A0A918PY71</accession>
<proteinExistence type="inferred from homology"/>
<dbReference type="InterPro" id="IPR058624">
    <property type="entry name" value="MdtA-like_HH"/>
</dbReference>
<dbReference type="NCBIfam" id="TIGR01730">
    <property type="entry name" value="RND_mfp"/>
    <property type="match status" value="1"/>
</dbReference>
<gene>
    <name evidence="8" type="primary">mexE</name>
    <name evidence="8" type="ORF">GCM10011273_07700</name>
</gene>
<dbReference type="GO" id="GO:0005886">
    <property type="term" value="C:plasma membrane"/>
    <property type="evidence" value="ECO:0007669"/>
    <property type="project" value="TreeGrafter"/>
</dbReference>
<keyword evidence="3" id="KW-0175">Coiled coil</keyword>
<dbReference type="Proteomes" id="UP000662572">
    <property type="component" value="Unassembled WGS sequence"/>
</dbReference>
<dbReference type="GO" id="GO:0046677">
    <property type="term" value="P:response to antibiotic"/>
    <property type="evidence" value="ECO:0007669"/>
    <property type="project" value="TreeGrafter"/>
</dbReference>
<name>A0A918PY71_9CAUL</name>
<feature type="domain" description="Multidrug resistance protein MdtA-like barrel-sandwich hybrid" evidence="5">
    <location>
        <begin position="82"/>
        <end position="222"/>
    </location>
</feature>
<comment type="similarity">
    <text evidence="2">Belongs to the membrane fusion protein (MFP) (TC 8.A.1) family.</text>
</comment>
<sequence>MRTFSVSQFYKERRKTLVVAGASLLVLGAATGGLIIASSSTAASDKTATAAAPAIPVGVAITTESNVTAWEEFSGRLEAVERVEIRPRVAGQIKSVHFREGALVRQGDLLFTIDPAPYAAEYARAKAQVAAASARLNLTRSEEARAQRLLADNAISRSEAESRQNDLQEAQANLAAASAQLQSASLNLSYTQVRAPVSGRVGRIDVTQGNLVAAGPSSSVLTSLVSVSPIYASFDANEEVITRTLSELKGANGSIAFERVPVTLEVGGGEPVTGKLQLIDNQFDASSGTVRARAVFSNADGALIPGQFVRVRMGEASTKPAVLIHELSVGTDQSKRFVWVVGKDNAVEYREVTLGASVNGLKIVTSGLKAGERIVVTGLQAIRPGAVVAPQIVAMTDVGKPKA</sequence>
<dbReference type="Gene3D" id="2.40.420.20">
    <property type="match status" value="1"/>
</dbReference>
<protein>
    <submittedName>
        <fullName evidence="8">MexE family multidrug efflux RND transporter periplasmic adaptor subunit</fullName>
    </submittedName>
</protein>
<dbReference type="GO" id="GO:0030313">
    <property type="term" value="C:cell envelope"/>
    <property type="evidence" value="ECO:0007669"/>
    <property type="project" value="UniProtKB-SubCell"/>
</dbReference>
<evidence type="ECO:0000256" key="2">
    <source>
        <dbReference type="ARBA" id="ARBA00009477"/>
    </source>
</evidence>
<dbReference type="RefSeq" id="WP_189485030.1">
    <property type="nucleotide sequence ID" value="NZ_BMZB01000001.1"/>
</dbReference>
<evidence type="ECO:0000313" key="8">
    <source>
        <dbReference type="EMBL" id="GGZ24877.1"/>
    </source>
</evidence>
<dbReference type="Pfam" id="PF25876">
    <property type="entry name" value="HH_MFP_RND"/>
    <property type="match status" value="1"/>
</dbReference>